<name>R0LRA9_ANAPL</name>
<proteinExistence type="predicted"/>
<accession>R0LRA9</accession>
<keyword evidence="1" id="KW-0808">Transferase</keyword>
<sequence length="128" mass="14121">MREQCCVGCGGFFSKLAIPKSWPCFSSFFVCPFLLDVTSVLKEPKPFLGIERLKNQKPTWEKISGWEGMRAAFGGAFSLAWLSPFSNLDCKSQPPAGVEAAAPASAIMTQEEIEQFLARDVAIQVLRE</sequence>
<dbReference type="GO" id="GO:0016740">
    <property type="term" value="F:transferase activity"/>
    <property type="evidence" value="ECO:0007669"/>
    <property type="project" value="UniProtKB-KW"/>
</dbReference>
<organism evidence="1 2">
    <name type="scientific">Anas platyrhynchos</name>
    <name type="common">Mallard</name>
    <name type="synonym">Anas boschas</name>
    <dbReference type="NCBI Taxonomy" id="8839"/>
    <lineage>
        <taxon>Eukaryota</taxon>
        <taxon>Metazoa</taxon>
        <taxon>Chordata</taxon>
        <taxon>Craniata</taxon>
        <taxon>Vertebrata</taxon>
        <taxon>Euteleostomi</taxon>
        <taxon>Archelosauria</taxon>
        <taxon>Archosauria</taxon>
        <taxon>Dinosauria</taxon>
        <taxon>Saurischia</taxon>
        <taxon>Theropoda</taxon>
        <taxon>Coelurosauria</taxon>
        <taxon>Aves</taxon>
        <taxon>Neognathae</taxon>
        <taxon>Galloanserae</taxon>
        <taxon>Anseriformes</taxon>
        <taxon>Anatidae</taxon>
        <taxon>Anatinae</taxon>
        <taxon>Anas</taxon>
    </lineage>
</organism>
<dbReference type="Proteomes" id="UP000296049">
    <property type="component" value="Unassembled WGS sequence"/>
</dbReference>
<dbReference type="AlphaFoldDB" id="R0LRA9"/>
<dbReference type="EMBL" id="KB742911">
    <property type="protein sequence ID" value="EOB02928.1"/>
    <property type="molecule type" value="Genomic_DNA"/>
</dbReference>
<gene>
    <name evidence="1" type="ORF">Anapl_11795</name>
</gene>
<evidence type="ECO:0000313" key="2">
    <source>
        <dbReference type="Proteomes" id="UP000296049"/>
    </source>
</evidence>
<protein>
    <submittedName>
        <fullName evidence="1">Palmitoyltransferase ZDHHC7</fullName>
    </submittedName>
</protein>
<keyword evidence="2" id="KW-1185">Reference proteome</keyword>
<evidence type="ECO:0000313" key="1">
    <source>
        <dbReference type="EMBL" id="EOB02928.1"/>
    </source>
</evidence>
<reference evidence="2" key="1">
    <citation type="journal article" date="2013" name="Nat. Genet.">
        <title>The duck genome and transcriptome provide insight into an avian influenza virus reservoir species.</title>
        <authorList>
            <person name="Huang Y."/>
            <person name="Li Y."/>
            <person name="Burt D.W."/>
            <person name="Chen H."/>
            <person name="Zhang Y."/>
            <person name="Qian W."/>
            <person name="Kim H."/>
            <person name="Gan S."/>
            <person name="Zhao Y."/>
            <person name="Li J."/>
            <person name="Yi K."/>
            <person name="Feng H."/>
            <person name="Zhu P."/>
            <person name="Li B."/>
            <person name="Liu Q."/>
            <person name="Fairley S."/>
            <person name="Magor K.E."/>
            <person name="Du Z."/>
            <person name="Hu X."/>
            <person name="Goodman L."/>
            <person name="Tafer H."/>
            <person name="Vignal A."/>
            <person name="Lee T."/>
            <person name="Kim K.W."/>
            <person name="Sheng Z."/>
            <person name="An Y."/>
            <person name="Searle S."/>
            <person name="Herrero J."/>
            <person name="Groenen M.A."/>
            <person name="Crooijmans R.P."/>
            <person name="Faraut T."/>
            <person name="Cai Q."/>
            <person name="Webster R.G."/>
            <person name="Aldridge J.R."/>
            <person name="Warren W.C."/>
            <person name="Bartschat S."/>
            <person name="Kehr S."/>
            <person name="Marz M."/>
            <person name="Stadler P.F."/>
            <person name="Smith J."/>
            <person name="Kraus R.H."/>
            <person name="Zhao Y."/>
            <person name="Ren L."/>
            <person name="Fei J."/>
            <person name="Morisson M."/>
            <person name="Kaiser P."/>
            <person name="Griffin D.K."/>
            <person name="Rao M."/>
            <person name="Pitel F."/>
            <person name="Wang J."/>
            <person name="Li N."/>
        </authorList>
    </citation>
    <scope>NUCLEOTIDE SEQUENCE [LARGE SCALE GENOMIC DNA]</scope>
</reference>